<dbReference type="Pfam" id="PF00010">
    <property type="entry name" value="HLH"/>
    <property type="match status" value="1"/>
</dbReference>
<organism evidence="2 3">
    <name type="scientific">Gigaspora margarita</name>
    <dbReference type="NCBI Taxonomy" id="4874"/>
    <lineage>
        <taxon>Eukaryota</taxon>
        <taxon>Fungi</taxon>
        <taxon>Fungi incertae sedis</taxon>
        <taxon>Mucoromycota</taxon>
        <taxon>Glomeromycotina</taxon>
        <taxon>Glomeromycetes</taxon>
        <taxon>Diversisporales</taxon>
        <taxon>Gigasporaceae</taxon>
        <taxon>Gigaspora</taxon>
    </lineage>
</organism>
<dbReference type="Proteomes" id="UP000789901">
    <property type="component" value="Unassembled WGS sequence"/>
</dbReference>
<gene>
    <name evidence="2" type="ORF">GMARGA_LOCUS46393</name>
</gene>
<keyword evidence="3" id="KW-1185">Reference proteome</keyword>
<evidence type="ECO:0000313" key="2">
    <source>
        <dbReference type="EMBL" id="CAG8857574.1"/>
    </source>
</evidence>
<sequence length="52" mass="6153">ATLSYAELKRQIHINSERRQHAEINDAFERLRKQLPNTYTGRKMSKVALLQK</sequence>
<dbReference type="EMBL" id="CAJVQB010172460">
    <property type="protein sequence ID" value="CAG8857574.1"/>
    <property type="molecule type" value="Genomic_DNA"/>
</dbReference>
<protein>
    <submittedName>
        <fullName evidence="2">12471_t:CDS:1</fullName>
    </submittedName>
</protein>
<evidence type="ECO:0000313" key="3">
    <source>
        <dbReference type="Proteomes" id="UP000789901"/>
    </source>
</evidence>
<feature type="non-terminal residue" evidence="2">
    <location>
        <position position="52"/>
    </location>
</feature>
<evidence type="ECO:0000259" key="1">
    <source>
        <dbReference type="PROSITE" id="PS50888"/>
    </source>
</evidence>
<dbReference type="InterPro" id="IPR036638">
    <property type="entry name" value="HLH_DNA-bd_sf"/>
</dbReference>
<accession>A0ABN7XQQ0</accession>
<feature type="non-terminal residue" evidence="2">
    <location>
        <position position="1"/>
    </location>
</feature>
<feature type="domain" description="BHLH" evidence="1">
    <location>
        <begin position="8"/>
        <end position="52"/>
    </location>
</feature>
<dbReference type="PROSITE" id="PS50888">
    <property type="entry name" value="BHLH"/>
    <property type="match status" value="1"/>
</dbReference>
<dbReference type="InterPro" id="IPR011598">
    <property type="entry name" value="bHLH_dom"/>
</dbReference>
<reference evidence="2 3" key="1">
    <citation type="submission" date="2021-06" db="EMBL/GenBank/DDBJ databases">
        <authorList>
            <person name="Kallberg Y."/>
            <person name="Tangrot J."/>
            <person name="Rosling A."/>
        </authorList>
    </citation>
    <scope>NUCLEOTIDE SEQUENCE [LARGE SCALE GENOMIC DNA]</scope>
    <source>
        <strain evidence="2 3">120-4 pot B 10/14</strain>
    </source>
</reference>
<name>A0ABN7XQQ0_GIGMA</name>
<comment type="caution">
    <text evidence="2">The sequence shown here is derived from an EMBL/GenBank/DDBJ whole genome shotgun (WGS) entry which is preliminary data.</text>
</comment>
<dbReference type="SUPFAM" id="SSF47459">
    <property type="entry name" value="HLH, helix-loop-helix DNA-binding domain"/>
    <property type="match status" value="1"/>
</dbReference>
<dbReference type="Gene3D" id="4.10.280.10">
    <property type="entry name" value="Helix-loop-helix DNA-binding domain"/>
    <property type="match status" value="1"/>
</dbReference>
<proteinExistence type="predicted"/>